<dbReference type="EnsemblProtists" id="EOD42020">
    <property type="protein sequence ID" value="EOD42020"/>
    <property type="gene ID" value="EMIHUDRAFT_461060"/>
</dbReference>
<name>A0A0D3IW60_EMIH1</name>
<evidence type="ECO:0000313" key="1">
    <source>
        <dbReference type="EnsemblProtists" id="EOD15495"/>
    </source>
</evidence>
<dbReference type="RefSeq" id="XP_005794449.1">
    <property type="nucleotide sequence ID" value="XM_005794392.1"/>
</dbReference>
<dbReference type="PaxDb" id="2903-EOD15495"/>
<reference evidence="1" key="2">
    <citation type="submission" date="2024-10" db="UniProtKB">
        <authorList>
            <consortium name="EnsemblProtists"/>
        </authorList>
    </citation>
    <scope>IDENTIFICATION</scope>
</reference>
<dbReference type="OMA" id="VTCPWGN"/>
<accession>A0A0D3IW60</accession>
<dbReference type="AlphaFoldDB" id="A0A0D3IW60"/>
<reference evidence="2" key="1">
    <citation type="journal article" date="2013" name="Nature">
        <title>Pan genome of the phytoplankton Emiliania underpins its global distribution.</title>
        <authorList>
            <person name="Read B.A."/>
            <person name="Kegel J."/>
            <person name="Klute M.J."/>
            <person name="Kuo A."/>
            <person name="Lefebvre S.C."/>
            <person name="Maumus F."/>
            <person name="Mayer C."/>
            <person name="Miller J."/>
            <person name="Monier A."/>
            <person name="Salamov A."/>
            <person name="Young J."/>
            <person name="Aguilar M."/>
            <person name="Claverie J.M."/>
            <person name="Frickenhaus S."/>
            <person name="Gonzalez K."/>
            <person name="Herman E.K."/>
            <person name="Lin Y.C."/>
            <person name="Napier J."/>
            <person name="Ogata H."/>
            <person name="Sarno A.F."/>
            <person name="Shmutz J."/>
            <person name="Schroeder D."/>
            <person name="de Vargas C."/>
            <person name="Verret F."/>
            <person name="von Dassow P."/>
            <person name="Valentin K."/>
            <person name="Van de Peer Y."/>
            <person name="Wheeler G."/>
            <person name="Dacks J.B."/>
            <person name="Delwiche C.F."/>
            <person name="Dyhrman S.T."/>
            <person name="Glockner G."/>
            <person name="John U."/>
            <person name="Richards T."/>
            <person name="Worden A.Z."/>
            <person name="Zhang X."/>
            <person name="Grigoriev I.V."/>
            <person name="Allen A.E."/>
            <person name="Bidle K."/>
            <person name="Borodovsky M."/>
            <person name="Bowler C."/>
            <person name="Brownlee C."/>
            <person name="Cock J.M."/>
            <person name="Elias M."/>
            <person name="Gladyshev V.N."/>
            <person name="Groth M."/>
            <person name="Guda C."/>
            <person name="Hadaegh A."/>
            <person name="Iglesias-Rodriguez M.D."/>
            <person name="Jenkins J."/>
            <person name="Jones B.M."/>
            <person name="Lawson T."/>
            <person name="Leese F."/>
            <person name="Lindquist E."/>
            <person name="Lobanov A."/>
            <person name="Lomsadze A."/>
            <person name="Malik S.B."/>
            <person name="Marsh M.E."/>
            <person name="Mackinder L."/>
            <person name="Mock T."/>
            <person name="Mueller-Roeber B."/>
            <person name="Pagarete A."/>
            <person name="Parker M."/>
            <person name="Probert I."/>
            <person name="Quesneville H."/>
            <person name="Raines C."/>
            <person name="Rensing S.A."/>
            <person name="Riano-Pachon D.M."/>
            <person name="Richier S."/>
            <person name="Rokitta S."/>
            <person name="Shiraiwa Y."/>
            <person name="Soanes D.M."/>
            <person name="van der Giezen M."/>
            <person name="Wahlund T.M."/>
            <person name="Williams B."/>
            <person name="Wilson W."/>
            <person name="Wolfe G."/>
            <person name="Wurch L.L."/>
        </authorList>
    </citation>
    <scope>NUCLEOTIDE SEQUENCE</scope>
</reference>
<dbReference type="Proteomes" id="UP000013827">
    <property type="component" value="Unassembled WGS sequence"/>
</dbReference>
<dbReference type="KEGG" id="ehx:EMIHUDRAFT_461060"/>
<evidence type="ECO:0008006" key="3">
    <source>
        <dbReference type="Google" id="ProtNLM"/>
    </source>
</evidence>
<dbReference type="Gene3D" id="3.10.180.10">
    <property type="entry name" value="2,3-Dihydroxybiphenyl 1,2-Dioxygenase, domain 1"/>
    <property type="match status" value="1"/>
</dbReference>
<dbReference type="GeneID" id="17261643"/>
<dbReference type="RefSeq" id="XP_005767924.1">
    <property type="nucleotide sequence ID" value="XM_005767867.1"/>
</dbReference>
<dbReference type="SUPFAM" id="SSF54593">
    <property type="entry name" value="Glyoxalase/Bleomycin resistance protein/Dihydroxybiphenyl dioxygenase"/>
    <property type="match status" value="1"/>
</dbReference>
<dbReference type="HOGENOM" id="CLU_942228_0_0_1"/>
<sequence length="329" mass="35800">MLLFRVASAAAAPSSSTTTIPHLPVRYEPLISLEHVNINAGGTWTEQLSRFWFSVMGGADDPRGAVVCSQVQAAGGPMQGLHWANFGLQQFHLPVGEPEDSVQVVRGEVGLAYTTEELAALQRRLEDASATHAVGADGSLRITCPVGNRLRAVEWAGAETWFGPKLLLDPREERPLPGGPSRGLGIQYVRFDVPEGAAAGICRFYLRLFGATAEVGREGRRPVCVVRLGHHQSLQFAEALPGEPPVRRYDGHHVALYTNDFAAVYERSREAGLDTGELLYTLEHEVRSVMHPGFSCRHWIAAEGEAAKEMVGDYPTAPASPAFPDREEL</sequence>
<proteinExistence type="predicted"/>
<organism evidence="1 2">
    <name type="scientific">Emiliania huxleyi (strain CCMP1516)</name>
    <dbReference type="NCBI Taxonomy" id="280463"/>
    <lineage>
        <taxon>Eukaryota</taxon>
        <taxon>Haptista</taxon>
        <taxon>Haptophyta</taxon>
        <taxon>Prymnesiophyceae</taxon>
        <taxon>Isochrysidales</taxon>
        <taxon>Noelaerhabdaceae</taxon>
        <taxon>Emiliania</taxon>
    </lineage>
</organism>
<dbReference type="KEGG" id="ehx:EMIHUDRAFT_470544"/>
<dbReference type="PANTHER" id="PTHR40280">
    <property type="entry name" value="BLR6907 PROTEIN"/>
    <property type="match status" value="1"/>
</dbReference>
<evidence type="ECO:0000313" key="2">
    <source>
        <dbReference type="Proteomes" id="UP000013827"/>
    </source>
</evidence>
<dbReference type="EnsemblProtists" id="EOD15495">
    <property type="protein sequence ID" value="EOD15495"/>
    <property type="gene ID" value="EMIHUDRAFT_470544"/>
</dbReference>
<protein>
    <recommendedName>
        <fullName evidence="3">VOC domain-containing protein</fullName>
    </recommendedName>
</protein>
<dbReference type="GeneID" id="17287290"/>
<dbReference type="InterPro" id="IPR029068">
    <property type="entry name" value="Glyas_Bleomycin-R_OHBP_Dase"/>
</dbReference>
<dbReference type="PANTHER" id="PTHR40280:SF1">
    <property type="entry name" value="VOC DOMAIN-CONTAINING PROTEIN"/>
    <property type="match status" value="1"/>
</dbReference>
<keyword evidence="2" id="KW-1185">Reference proteome</keyword>